<reference evidence="1 2" key="1">
    <citation type="submission" date="2019-03" db="EMBL/GenBank/DDBJ databases">
        <title>Genomic Encyclopedia of Archaeal and Bacterial Type Strains, Phase II (KMG-II): from individual species to whole genera.</title>
        <authorList>
            <person name="Goeker M."/>
        </authorList>
    </citation>
    <scope>NUCLEOTIDE SEQUENCE [LARGE SCALE GENOMIC DNA]</scope>
    <source>
        <strain evidence="1 2">DSM 45499</strain>
    </source>
</reference>
<sequence>MQIRRAAETLSCDPAALTQPQRQEIVTSLPDVKQNIFIGAKYLADIKQQTDFAFVAPSAMTDKKMSEIAVRWNAGPNWAGLGAGYGRRSLNILPYARKAPVSSVGSSWLLPTRPIYPGDGGRSAPRSPSA</sequence>
<evidence type="ECO:0000313" key="1">
    <source>
        <dbReference type="EMBL" id="TDV40623.1"/>
    </source>
</evidence>
<organism evidence="1 2">
    <name type="scientific">Actinophytocola oryzae</name>
    <dbReference type="NCBI Taxonomy" id="502181"/>
    <lineage>
        <taxon>Bacteria</taxon>
        <taxon>Bacillati</taxon>
        <taxon>Actinomycetota</taxon>
        <taxon>Actinomycetes</taxon>
        <taxon>Pseudonocardiales</taxon>
        <taxon>Pseudonocardiaceae</taxon>
    </lineage>
</organism>
<keyword evidence="2" id="KW-1185">Reference proteome</keyword>
<protein>
    <submittedName>
        <fullName evidence="1">Uncharacterized protein</fullName>
    </submittedName>
</protein>
<comment type="caution">
    <text evidence="1">The sequence shown here is derived from an EMBL/GenBank/DDBJ whole genome shotgun (WGS) entry which is preliminary data.</text>
</comment>
<gene>
    <name evidence="1" type="ORF">CLV71_12210</name>
</gene>
<name>A0A4R7UV62_9PSEU</name>
<proteinExistence type="predicted"/>
<dbReference type="EMBL" id="SOCP01000022">
    <property type="protein sequence ID" value="TDV40623.1"/>
    <property type="molecule type" value="Genomic_DNA"/>
</dbReference>
<dbReference type="Proteomes" id="UP000294927">
    <property type="component" value="Unassembled WGS sequence"/>
</dbReference>
<dbReference type="RefSeq" id="WP_133908069.1">
    <property type="nucleotide sequence ID" value="NZ_SOCP01000022.1"/>
</dbReference>
<dbReference type="AlphaFoldDB" id="A0A4R7UV62"/>
<dbReference type="OrthoDB" id="3943268at2"/>
<accession>A0A4R7UV62</accession>
<evidence type="ECO:0000313" key="2">
    <source>
        <dbReference type="Proteomes" id="UP000294927"/>
    </source>
</evidence>